<reference evidence="2" key="1">
    <citation type="submission" date="2013-11" db="EMBL/GenBank/DDBJ databases">
        <title>Microbial diversity, functional groups and degradation webs in Northern and Southern Mediterranean and Red Sea marine crude oil polluted sites.</title>
        <authorList>
            <person name="Daffonchio D."/>
            <person name="Mapelli F."/>
            <person name="Ferrer M."/>
            <person name="Richter M."/>
            <person name="Cherif A."/>
            <person name="Malkawi H.I."/>
            <person name="Yakimov M.M."/>
            <person name="Abdel-Fattah Y.R."/>
            <person name="Blaghen M."/>
            <person name="Golyshin P.N."/>
            <person name="Kalogerakis N."/>
            <person name="Boon N."/>
            <person name="Magagnini M."/>
            <person name="Fava F."/>
        </authorList>
    </citation>
    <scope>NUCLEOTIDE SEQUENCE</scope>
</reference>
<feature type="region of interest" description="Disordered" evidence="1">
    <location>
        <begin position="1"/>
        <end position="41"/>
    </location>
</feature>
<sequence length="41" mass="4267">MVSARGGKGKVLPSSQATTLSRRSLPMARKSSSASLRAATY</sequence>
<feature type="compositionally biased region" description="Low complexity" evidence="1">
    <location>
        <begin position="28"/>
        <end position="41"/>
    </location>
</feature>
<comment type="caution">
    <text evidence="2">The sequence shown here is derived from an EMBL/GenBank/DDBJ whole genome shotgun (WGS) entry which is preliminary data.</text>
</comment>
<dbReference type="AlphaFoldDB" id="A0A1B6NTF3"/>
<protein>
    <submittedName>
        <fullName evidence="2">Uncharacterized protein</fullName>
    </submittedName>
</protein>
<evidence type="ECO:0000313" key="2">
    <source>
        <dbReference type="EMBL" id="KTF06633.1"/>
    </source>
</evidence>
<feature type="compositionally biased region" description="Polar residues" evidence="1">
    <location>
        <begin position="13"/>
        <end position="22"/>
    </location>
</feature>
<gene>
    <name evidence="2" type="ORF">MGSAQ_001871</name>
</gene>
<name>A0A1B6NTF3_9ZZZZ</name>
<evidence type="ECO:0000256" key="1">
    <source>
        <dbReference type="SAM" id="MobiDB-lite"/>
    </source>
</evidence>
<dbReference type="EMBL" id="AYSL01001030">
    <property type="protein sequence ID" value="KTF06633.1"/>
    <property type="molecule type" value="Genomic_DNA"/>
</dbReference>
<proteinExistence type="predicted"/>
<accession>A0A1B6NTF3</accession>
<organism evidence="2">
    <name type="scientific">marine sediment metagenome</name>
    <dbReference type="NCBI Taxonomy" id="412755"/>
    <lineage>
        <taxon>unclassified sequences</taxon>
        <taxon>metagenomes</taxon>
        <taxon>ecological metagenomes</taxon>
    </lineage>
</organism>